<feature type="region of interest" description="Disordered" evidence="1">
    <location>
        <begin position="89"/>
        <end position="128"/>
    </location>
</feature>
<evidence type="ECO:0000313" key="2">
    <source>
        <dbReference type="EMBL" id="KAK4086378.1"/>
    </source>
</evidence>
<feature type="compositionally biased region" description="Low complexity" evidence="1">
    <location>
        <begin position="555"/>
        <end position="565"/>
    </location>
</feature>
<proteinExistence type="predicted"/>
<keyword evidence="3" id="KW-1185">Reference proteome</keyword>
<feature type="compositionally biased region" description="Polar residues" evidence="1">
    <location>
        <begin position="504"/>
        <end position="513"/>
    </location>
</feature>
<evidence type="ECO:0000256" key="1">
    <source>
        <dbReference type="SAM" id="MobiDB-lite"/>
    </source>
</evidence>
<feature type="compositionally biased region" description="Low complexity" evidence="1">
    <location>
        <begin position="489"/>
        <end position="499"/>
    </location>
</feature>
<name>A0ABR0BRR6_PURLI</name>
<feature type="compositionally biased region" description="Low complexity" evidence="1">
    <location>
        <begin position="515"/>
        <end position="543"/>
    </location>
</feature>
<dbReference type="EMBL" id="JAWRVI010000041">
    <property type="protein sequence ID" value="KAK4086378.1"/>
    <property type="molecule type" value="Genomic_DNA"/>
</dbReference>
<comment type="caution">
    <text evidence="2">The sequence shown here is derived from an EMBL/GenBank/DDBJ whole genome shotgun (WGS) entry which is preliminary data.</text>
</comment>
<reference evidence="2 3" key="1">
    <citation type="journal article" date="2024" name="Microbiol. Resour. Announc.">
        <title>Genome annotations for the ascomycete fungi Trichoderma harzianum, Trichoderma aggressivum, and Purpureocillium lilacinum.</title>
        <authorList>
            <person name="Beijen E.P.W."/>
            <person name="Ohm R.A."/>
        </authorList>
    </citation>
    <scope>NUCLEOTIDE SEQUENCE [LARGE SCALE GENOMIC DNA]</scope>
    <source>
        <strain evidence="2 3">CBS 150709</strain>
    </source>
</reference>
<feature type="compositionally biased region" description="Low complexity" evidence="1">
    <location>
        <begin position="108"/>
        <end position="119"/>
    </location>
</feature>
<feature type="compositionally biased region" description="Basic and acidic residues" evidence="1">
    <location>
        <begin position="657"/>
        <end position="666"/>
    </location>
</feature>
<organism evidence="2 3">
    <name type="scientific">Purpureocillium lilacinum</name>
    <name type="common">Paecilomyces lilacinus</name>
    <dbReference type="NCBI Taxonomy" id="33203"/>
    <lineage>
        <taxon>Eukaryota</taxon>
        <taxon>Fungi</taxon>
        <taxon>Dikarya</taxon>
        <taxon>Ascomycota</taxon>
        <taxon>Pezizomycotina</taxon>
        <taxon>Sordariomycetes</taxon>
        <taxon>Hypocreomycetidae</taxon>
        <taxon>Hypocreales</taxon>
        <taxon>Ophiocordycipitaceae</taxon>
        <taxon>Purpureocillium</taxon>
    </lineage>
</organism>
<protein>
    <submittedName>
        <fullName evidence="2">Uncharacterized protein</fullName>
    </submittedName>
</protein>
<feature type="compositionally biased region" description="Pro residues" evidence="1">
    <location>
        <begin position="544"/>
        <end position="554"/>
    </location>
</feature>
<feature type="region of interest" description="Disordered" evidence="1">
    <location>
        <begin position="251"/>
        <end position="292"/>
    </location>
</feature>
<feature type="compositionally biased region" description="Pro residues" evidence="1">
    <location>
        <begin position="392"/>
        <end position="410"/>
    </location>
</feature>
<feature type="compositionally biased region" description="Polar residues" evidence="1">
    <location>
        <begin position="341"/>
        <end position="358"/>
    </location>
</feature>
<gene>
    <name evidence="2" type="ORF">Purlil1_9224</name>
</gene>
<sequence>MLCAALGNQGCDFWWGGDSDLGLPGHQHITCLASSAKRNWHLRAGASSALDGPASSSVHAPAKQSCLAATICSRQAEPTRAVLVDNLEARCKGPDDGPPKVGTRQRDQATTQAQQTSTTTHHDGQLWLEPRAARGVGGLDWLAGPPPAAAAAAPLLSSSFAAHRSCTAAPTASPQMADSLDPRRPHGLAARAHRRQVTGCSILVVQGTAQGYLAHALAPRGAVGYLSISLGTSKVDALSIPLALSSPAALSRPHSLSPSFHRSVSHRPPLATRRDRSPHLSPQTSPVKSLAPSADALLSPPQLLQLSPSQSRSSLAGDHCAQRTVQPPQPPAAPAPRRFGTLTSSAPPARATSLQSPDSPIIMADGIAPAVDKVGAPEPSAPEAQAGAPTLDAPPAPHLAVCPPAPPGHQPKPDAAEQNKASIPDGAGPALAAPRPVEIQSVPETPVNGATPAGGTPRPELKIAEDSPAQDSPKEPVVITGINEPAPTPTASVPTSVPSGVETPVNSLVNGGSQPAPSEPAVAKEPSAPSEPAAPVTHTGPAAEPVPAPAPAPAPDAIADAVLPVNAEPSRPAEPEQDIPPAPGRPGNGITPAEPGKPAVPLDEPSVGEKRKFDDAAASAPAPAAAPVPASEGPIVPLTDDKTDLPPKPVPAQDDQPVDKRPKVDDSTAELNGGSSSNGSAKPGPGRPRKDKKAAPAVGRTARKTRSQGPADL</sequence>
<feature type="compositionally biased region" description="Polar residues" evidence="1">
    <location>
        <begin position="669"/>
        <end position="680"/>
    </location>
</feature>
<evidence type="ECO:0000313" key="3">
    <source>
        <dbReference type="Proteomes" id="UP001287286"/>
    </source>
</evidence>
<feature type="compositionally biased region" description="Low complexity" evidence="1">
    <location>
        <begin position="616"/>
        <end position="631"/>
    </location>
</feature>
<dbReference type="Proteomes" id="UP001287286">
    <property type="component" value="Unassembled WGS sequence"/>
</dbReference>
<accession>A0ABR0BRR6</accession>
<feature type="compositionally biased region" description="Low complexity" evidence="1">
    <location>
        <begin position="307"/>
        <end position="316"/>
    </location>
</feature>
<feature type="region of interest" description="Disordered" evidence="1">
    <location>
        <begin position="307"/>
        <end position="713"/>
    </location>
</feature>
<feature type="compositionally biased region" description="Basic and acidic residues" evidence="1">
    <location>
        <begin position="89"/>
        <end position="98"/>
    </location>
</feature>